<feature type="chain" id="PRO_5016778823" evidence="1">
    <location>
        <begin position="27"/>
        <end position="171"/>
    </location>
</feature>
<dbReference type="PANTHER" id="PTHR38342">
    <property type="entry name" value="SLR5037 PROTEIN"/>
    <property type="match status" value="1"/>
</dbReference>
<dbReference type="Proteomes" id="UP000254720">
    <property type="component" value="Unassembled WGS sequence"/>
</dbReference>
<proteinExistence type="predicted"/>
<evidence type="ECO:0000313" key="4">
    <source>
        <dbReference type="Proteomes" id="UP000254720"/>
    </source>
</evidence>
<keyword evidence="1" id="KW-0732">Signal</keyword>
<dbReference type="RefSeq" id="WP_114833576.1">
    <property type="nucleotide sequence ID" value="NZ_LR699114.1"/>
</dbReference>
<reference evidence="3 4" key="1">
    <citation type="submission" date="2018-07" db="EMBL/GenBank/DDBJ databases">
        <title>Genomic Encyclopedia of Type Strains, Phase IV (KMG-IV): sequencing the most valuable type-strain genomes for metagenomic binning, comparative biology and taxonomic classification.</title>
        <authorList>
            <person name="Goeker M."/>
        </authorList>
    </citation>
    <scope>NUCLEOTIDE SEQUENCE [LARGE SCALE GENOMIC DNA]</scope>
    <source>
        <strain evidence="3 4">DSM 16500</strain>
    </source>
</reference>
<dbReference type="InterPro" id="IPR005180">
    <property type="entry name" value="DUF302"/>
</dbReference>
<feature type="domain" description="DUF302" evidence="2">
    <location>
        <begin position="70"/>
        <end position="132"/>
    </location>
</feature>
<evidence type="ECO:0000313" key="3">
    <source>
        <dbReference type="EMBL" id="RDI48097.1"/>
    </source>
</evidence>
<dbReference type="EMBL" id="QQAX01000003">
    <property type="protein sequence ID" value="RDI48097.1"/>
    <property type="molecule type" value="Genomic_DNA"/>
</dbReference>
<dbReference type="OrthoDB" id="9799367at2"/>
<dbReference type="AlphaFoldDB" id="A0A370GWQ9"/>
<protein>
    <submittedName>
        <fullName evidence="3">Uncharacterized protein (DUF302 family)</fullName>
    </submittedName>
</protein>
<dbReference type="InterPro" id="IPR035923">
    <property type="entry name" value="TT1751-like_sf"/>
</dbReference>
<sequence length="171" mass="18985">MKKRWLISIMLITASALCLLPLASFAVNSERDLAHSDSVIRYQSPYSVTETLDRISERLSKKGVIIFARINFSKDANKAGLMLPDEEMLIFGNPKAGTLLLQENPLIGLDLPLKILAWRTSDGMTHLAYLAPSAIAKRYGIKKNKAVFMQMDKLFSTILTDVTGKPAKTSE</sequence>
<name>A0A370GWQ9_9COXI</name>
<evidence type="ECO:0000256" key="1">
    <source>
        <dbReference type="SAM" id="SignalP"/>
    </source>
</evidence>
<feature type="signal peptide" evidence="1">
    <location>
        <begin position="1"/>
        <end position="26"/>
    </location>
</feature>
<gene>
    <name evidence="3" type="ORF">C8D86_10362</name>
</gene>
<keyword evidence="4" id="KW-1185">Reference proteome</keyword>
<dbReference type="Gene3D" id="3.30.310.70">
    <property type="entry name" value="TT1751-like domain"/>
    <property type="match status" value="1"/>
</dbReference>
<dbReference type="PANTHER" id="PTHR38342:SF2">
    <property type="entry name" value="INNER MEMBRANE OR EXPORTED"/>
    <property type="match status" value="1"/>
</dbReference>
<evidence type="ECO:0000259" key="2">
    <source>
        <dbReference type="Pfam" id="PF03625"/>
    </source>
</evidence>
<dbReference type="Pfam" id="PF03625">
    <property type="entry name" value="DUF302"/>
    <property type="match status" value="1"/>
</dbReference>
<organism evidence="3 4">
    <name type="scientific">Aquicella lusitana</name>
    <dbReference type="NCBI Taxonomy" id="254246"/>
    <lineage>
        <taxon>Bacteria</taxon>
        <taxon>Pseudomonadati</taxon>
        <taxon>Pseudomonadota</taxon>
        <taxon>Gammaproteobacteria</taxon>
        <taxon>Legionellales</taxon>
        <taxon>Coxiellaceae</taxon>
        <taxon>Aquicella</taxon>
    </lineage>
</organism>
<comment type="caution">
    <text evidence="3">The sequence shown here is derived from an EMBL/GenBank/DDBJ whole genome shotgun (WGS) entry which is preliminary data.</text>
</comment>
<dbReference type="SUPFAM" id="SSF103247">
    <property type="entry name" value="TT1751-like"/>
    <property type="match status" value="1"/>
</dbReference>
<accession>A0A370GWQ9</accession>
<dbReference type="CDD" id="cd14797">
    <property type="entry name" value="DUF302"/>
    <property type="match status" value="1"/>
</dbReference>